<comment type="caution">
    <text evidence="1">The sequence shown here is derived from an EMBL/GenBank/DDBJ whole genome shotgun (WGS) entry which is preliminary data.</text>
</comment>
<sequence>MEGSGSVGSRMVRPPPRAFAPWYVTRLRTYFVAVDRSQPVAVSLSVSGQVLDVVSWAADAPAPETWEWPNRRVLPVEDELVVQDLPGGIGVTLDVDADGRLRYATGTLPETRPDTPGRWVHRRFFGSANRRIEAGDGHVWAAEATVGQCSVSARVSLTDAEGAVRELEIPSPGSVTSLATLGADLAVACVQRAAKRPWDFAPEAQLWFVLPRPAGLAPRFVPPLDITDLCRPRPLGREHAVRRQQELSTYLTYSLGDLRTLREAGAERAELTVHGDIASGDVMVDLTFEMPHLPGVRFRRRDCPFDENGLLGGGLRDLNVSLREDLDGGLIEALAPHRPGTVDL</sequence>
<dbReference type="InParanoid" id="A0A263D2R1"/>
<evidence type="ECO:0000313" key="2">
    <source>
        <dbReference type="Proteomes" id="UP000242444"/>
    </source>
</evidence>
<dbReference type="AlphaFoldDB" id="A0A263D2R1"/>
<dbReference type="EMBL" id="NKYE01000007">
    <property type="protein sequence ID" value="OZM72740.1"/>
    <property type="molecule type" value="Genomic_DNA"/>
</dbReference>
<proteinExistence type="predicted"/>
<dbReference type="OrthoDB" id="4918285at2"/>
<keyword evidence="2" id="KW-1185">Reference proteome</keyword>
<protein>
    <submittedName>
        <fullName evidence="1">Uncharacterized protein</fullName>
    </submittedName>
</protein>
<gene>
    <name evidence="1" type="ORF">CFN78_14075</name>
</gene>
<evidence type="ECO:0000313" key="1">
    <source>
        <dbReference type="EMBL" id="OZM72740.1"/>
    </source>
</evidence>
<name>A0A263D2R1_9PSEU</name>
<dbReference type="Proteomes" id="UP000242444">
    <property type="component" value="Unassembled WGS sequence"/>
</dbReference>
<organism evidence="1 2">
    <name type="scientific">Amycolatopsis antarctica</name>
    <dbReference type="NCBI Taxonomy" id="1854586"/>
    <lineage>
        <taxon>Bacteria</taxon>
        <taxon>Bacillati</taxon>
        <taxon>Actinomycetota</taxon>
        <taxon>Actinomycetes</taxon>
        <taxon>Pseudonocardiales</taxon>
        <taxon>Pseudonocardiaceae</taxon>
        <taxon>Amycolatopsis</taxon>
    </lineage>
</organism>
<accession>A0A263D2R1</accession>
<dbReference type="RefSeq" id="WP_094863217.1">
    <property type="nucleotide sequence ID" value="NZ_NKYE01000007.1"/>
</dbReference>
<reference evidence="1 2" key="1">
    <citation type="submission" date="2017-07" db="EMBL/GenBank/DDBJ databases">
        <title>Amycolatopsis antarcticus sp. nov., isolated from the surface of an Antarcticus brown macroalga.</title>
        <authorList>
            <person name="Wang J."/>
            <person name="Leiva S."/>
            <person name="Huang J."/>
            <person name="Huang Y."/>
        </authorList>
    </citation>
    <scope>NUCLEOTIDE SEQUENCE [LARGE SCALE GENOMIC DNA]</scope>
    <source>
        <strain evidence="1 2">AU-G6</strain>
    </source>
</reference>